<accession>A0A382H3W2</accession>
<organism evidence="1">
    <name type="scientific">marine metagenome</name>
    <dbReference type="NCBI Taxonomy" id="408172"/>
    <lineage>
        <taxon>unclassified sequences</taxon>
        <taxon>metagenomes</taxon>
        <taxon>ecological metagenomes</taxon>
    </lineage>
</organism>
<proteinExistence type="predicted"/>
<name>A0A382H3W2_9ZZZZ</name>
<dbReference type="AlphaFoldDB" id="A0A382H3W2"/>
<reference evidence="1" key="1">
    <citation type="submission" date="2018-05" db="EMBL/GenBank/DDBJ databases">
        <authorList>
            <person name="Lanie J.A."/>
            <person name="Ng W.-L."/>
            <person name="Kazmierczak K.M."/>
            <person name="Andrzejewski T.M."/>
            <person name="Davidsen T.M."/>
            <person name="Wayne K.J."/>
            <person name="Tettelin H."/>
            <person name="Glass J.I."/>
            <person name="Rusch D."/>
            <person name="Podicherti R."/>
            <person name="Tsui H.-C.T."/>
            <person name="Winkler M.E."/>
        </authorList>
    </citation>
    <scope>NUCLEOTIDE SEQUENCE</scope>
</reference>
<sequence>MSGGCCAIVLSHHNRGLIRGDVHKKRGDQSMKNLKNVHQGERAGIVFGGPSLFEQEFNFQKLRDKQLVIFLEAQALTPWFLASGVKPDYYLMQFPEKCQGNSLHNFIFRGFLADIESRWLLKRIHLPILQDMKTNFDRYFESWHPHRGPHKRFRWKPGAFLKDSPYDLVHRLGKEVKIIANK</sequence>
<protein>
    <submittedName>
        <fullName evidence="1">Uncharacterized protein</fullName>
    </submittedName>
</protein>
<feature type="non-terminal residue" evidence="1">
    <location>
        <position position="182"/>
    </location>
</feature>
<dbReference type="EMBL" id="UINC01059016">
    <property type="protein sequence ID" value="SVB81954.1"/>
    <property type="molecule type" value="Genomic_DNA"/>
</dbReference>
<gene>
    <name evidence="1" type="ORF">METZ01_LOCUS234808</name>
</gene>
<evidence type="ECO:0000313" key="1">
    <source>
        <dbReference type="EMBL" id="SVB81954.1"/>
    </source>
</evidence>